<reference evidence="1 2" key="1">
    <citation type="submission" date="2019-08" db="EMBL/GenBank/DDBJ databases">
        <title>Genome of Vicingus serpentipes NCIMB 15042.</title>
        <authorList>
            <person name="Bowman J.P."/>
        </authorList>
    </citation>
    <scope>NUCLEOTIDE SEQUENCE [LARGE SCALE GENOMIC DNA]</scope>
    <source>
        <strain evidence="1 2">NCIMB 15042</strain>
    </source>
</reference>
<comment type="caution">
    <text evidence="1">The sequence shown here is derived from an EMBL/GenBank/DDBJ whole genome shotgun (WGS) entry which is preliminary data.</text>
</comment>
<dbReference type="EMBL" id="VOOS01000002">
    <property type="protein sequence ID" value="TXB66146.1"/>
    <property type="molecule type" value="Genomic_DNA"/>
</dbReference>
<dbReference type="GO" id="GO:0006355">
    <property type="term" value="P:regulation of DNA-templated transcription"/>
    <property type="evidence" value="ECO:0007669"/>
    <property type="project" value="InterPro"/>
</dbReference>
<sequence>MKNSKTEIITARVDPKIKEVLQYIAVQEGVSVNYLLNLMVNNQLSLMSSSDDIEDFKKRIAGLELRLKIRKRMCEKLKNNK</sequence>
<evidence type="ECO:0000313" key="2">
    <source>
        <dbReference type="Proteomes" id="UP000321721"/>
    </source>
</evidence>
<protein>
    <recommendedName>
        <fullName evidence="3">Toxin-antitoxin system HicB family antitoxin</fullName>
    </recommendedName>
</protein>
<dbReference type="RefSeq" id="WP_147099641.1">
    <property type="nucleotide sequence ID" value="NZ_VOOS01000002.1"/>
</dbReference>
<dbReference type="SUPFAM" id="SSF47598">
    <property type="entry name" value="Ribbon-helix-helix"/>
    <property type="match status" value="1"/>
</dbReference>
<dbReference type="Proteomes" id="UP000321721">
    <property type="component" value="Unassembled WGS sequence"/>
</dbReference>
<dbReference type="AlphaFoldDB" id="A0A5C6RUH7"/>
<evidence type="ECO:0008006" key="3">
    <source>
        <dbReference type="Google" id="ProtNLM"/>
    </source>
</evidence>
<gene>
    <name evidence="1" type="ORF">FRY74_06125</name>
</gene>
<keyword evidence="2" id="KW-1185">Reference proteome</keyword>
<organism evidence="1 2">
    <name type="scientific">Vicingus serpentipes</name>
    <dbReference type="NCBI Taxonomy" id="1926625"/>
    <lineage>
        <taxon>Bacteria</taxon>
        <taxon>Pseudomonadati</taxon>
        <taxon>Bacteroidota</taxon>
        <taxon>Flavobacteriia</taxon>
        <taxon>Flavobacteriales</taxon>
        <taxon>Vicingaceae</taxon>
        <taxon>Vicingus</taxon>
    </lineage>
</organism>
<proteinExistence type="predicted"/>
<evidence type="ECO:0000313" key="1">
    <source>
        <dbReference type="EMBL" id="TXB66146.1"/>
    </source>
</evidence>
<name>A0A5C6RUH7_9FLAO</name>
<dbReference type="InterPro" id="IPR010985">
    <property type="entry name" value="Ribbon_hlx_hlx"/>
</dbReference>
<accession>A0A5C6RUH7</accession>